<comment type="similarity">
    <text evidence="2">Belongs to the TsaE family.</text>
</comment>
<dbReference type="GO" id="GO:0005737">
    <property type="term" value="C:cytoplasm"/>
    <property type="evidence" value="ECO:0007669"/>
    <property type="project" value="UniProtKB-SubCell"/>
</dbReference>
<evidence type="ECO:0000256" key="1">
    <source>
        <dbReference type="ARBA" id="ARBA00004496"/>
    </source>
</evidence>
<organism evidence="13">
    <name type="scientific">Bifidobacterium dentium</name>
    <dbReference type="NCBI Taxonomy" id="1689"/>
    <lineage>
        <taxon>Bacteria</taxon>
        <taxon>Bacillati</taxon>
        <taxon>Actinomycetota</taxon>
        <taxon>Actinomycetes</taxon>
        <taxon>Bifidobacteriales</taxon>
        <taxon>Bifidobacteriaceae</taxon>
        <taxon>Bifidobacterium</taxon>
    </lineage>
</organism>
<dbReference type="GO" id="GO:0016740">
    <property type="term" value="F:transferase activity"/>
    <property type="evidence" value="ECO:0007669"/>
    <property type="project" value="UniProtKB-KW"/>
</dbReference>
<name>A0A6N2SMP9_9BIFI</name>
<dbReference type="InterPro" id="IPR003442">
    <property type="entry name" value="T6A_TsaE"/>
</dbReference>
<gene>
    <name evidence="13" type="primary">tsaE</name>
    <name evidence="13" type="ORF">BDLFYP24_01540</name>
    <name evidence="12" type="ORF">GBB04_05850</name>
</gene>
<keyword evidence="9" id="KW-0460">Magnesium</keyword>
<evidence type="ECO:0000256" key="6">
    <source>
        <dbReference type="ARBA" id="ARBA00022723"/>
    </source>
</evidence>
<evidence type="ECO:0000256" key="11">
    <source>
        <dbReference type="ARBA" id="ARBA00032441"/>
    </source>
</evidence>
<dbReference type="GO" id="GO:0046872">
    <property type="term" value="F:metal ion binding"/>
    <property type="evidence" value="ECO:0007669"/>
    <property type="project" value="UniProtKB-KW"/>
</dbReference>
<dbReference type="PANTHER" id="PTHR33540:SF2">
    <property type="entry name" value="TRNA THREONYLCARBAMOYLADENOSINE BIOSYNTHESIS PROTEIN TSAE"/>
    <property type="match status" value="1"/>
</dbReference>
<dbReference type="GO" id="GO:0005524">
    <property type="term" value="F:ATP binding"/>
    <property type="evidence" value="ECO:0007669"/>
    <property type="project" value="UniProtKB-KW"/>
</dbReference>
<dbReference type="EMBL" id="WDPD01000005">
    <property type="protein sequence ID" value="KAB7460589.1"/>
    <property type="molecule type" value="Genomic_DNA"/>
</dbReference>
<keyword evidence="8" id="KW-0067">ATP-binding</keyword>
<dbReference type="Gene3D" id="3.40.50.300">
    <property type="entry name" value="P-loop containing nucleotide triphosphate hydrolases"/>
    <property type="match status" value="1"/>
</dbReference>
<dbReference type="RefSeq" id="WP_003840030.1">
    <property type="nucleotide sequence ID" value="NZ_CABKPB010000001.1"/>
</dbReference>
<dbReference type="InterPro" id="IPR027417">
    <property type="entry name" value="P-loop_NTPase"/>
</dbReference>
<dbReference type="GO" id="GO:0002949">
    <property type="term" value="P:tRNA threonylcarbamoyladenosine modification"/>
    <property type="evidence" value="ECO:0007669"/>
    <property type="project" value="InterPro"/>
</dbReference>
<dbReference type="PANTHER" id="PTHR33540">
    <property type="entry name" value="TRNA THREONYLCARBAMOYLADENOSINE BIOSYNTHESIS PROTEIN TSAE"/>
    <property type="match status" value="1"/>
</dbReference>
<evidence type="ECO:0000256" key="8">
    <source>
        <dbReference type="ARBA" id="ARBA00022840"/>
    </source>
</evidence>
<evidence type="ECO:0000313" key="12">
    <source>
        <dbReference type="EMBL" id="KAB7460589.1"/>
    </source>
</evidence>
<evidence type="ECO:0000313" key="14">
    <source>
        <dbReference type="Proteomes" id="UP000429211"/>
    </source>
</evidence>
<comment type="function">
    <text evidence="10">Required for the formation of a threonylcarbamoyl group on adenosine at position 37 (t(6)A37) in tRNAs that read codons beginning with adenine. Is involved in the transfer of the threonylcarbamoyl moiety of threonylcarbamoyl-AMP (TC-AMP) to the N6 group of A37, together with TsaD and TsaB. TsaE seems to play an indirect role in the t(6)A biosynthesis pathway, possibly in regulating the core enzymatic function of TsaD.</text>
</comment>
<protein>
    <recommendedName>
        <fullName evidence="3">tRNA threonylcarbamoyladenosine biosynthesis protein TsaE</fullName>
    </recommendedName>
    <alternativeName>
        <fullName evidence="11">t(6)A37 threonylcarbamoyladenosine biosynthesis protein TsaE</fullName>
    </alternativeName>
</protein>
<keyword evidence="12" id="KW-0808">Transferase</keyword>
<comment type="subcellular location">
    <subcellularLocation>
        <location evidence="1">Cytoplasm</location>
    </subcellularLocation>
</comment>
<keyword evidence="6" id="KW-0479">Metal-binding</keyword>
<evidence type="ECO:0000313" key="13">
    <source>
        <dbReference type="EMBL" id="VYS93381.1"/>
    </source>
</evidence>
<dbReference type="Pfam" id="PF02367">
    <property type="entry name" value="TsaE"/>
    <property type="match status" value="1"/>
</dbReference>
<evidence type="ECO:0000256" key="2">
    <source>
        <dbReference type="ARBA" id="ARBA00007599"/>
    </source>
</evidence>
<dbReference type="SUPFAM" id="SSF52540">
    <property type="entry name" value="P-loop containing nucleoside triphosphate hydrolases"/>
    <property type="match status" value="1"/>
</dbReference>
<sequence length="191" mass="20213">MNSNGITMMVETGDDMRAIGERLSKLTHGGDVVLLSGPLGAGKTTFAQGFGAGLGITEPIVSPTFTIARELEGRFSDGSSAHLVHVDAYRLGGNAYAPGQDAVGRLLDELESLGLDEELEDPSDNTVILMEWGEQMAAALAPERLEIHIDRPIDVDTAGDDRELTGDGVRIITMIPIGAAWSGFDFANGSR</sequence>
<dbReference type="NCBIfam" id="TIGR00150">
    <property type="entry name" value="T6A_YjeE"/>
    <property type="match status" value="1"/>
</dbReference>
<proteinExistence type="inferred from homology"/>
<reference evidence="13" key="2">
    <citation type="submission" date="2019-11" db="EMBL/GenBank/DDBJ databases">
        <authorList>
            <person name="Feng L."/>
        </authorList>
    </citation>
    <scope>NUCLEOTIDE SEQUENCE</scope>
    <source>
        <strain evidence="13">BdentiumLFYP24</strain>
    </source>
</reference>
<keyword evidence="7" id="KW-0547">Nucleotide-binding</keyword>
<dbReference type="EMBL" id="CACRSP010000003">
    <property type="protein sequence ID" value="VYS93381.1"/>
    <property type="molecule type" value="Genomic_DNA"/>
</dbReference>
<evidence type="ECO:0000256" key="3">
    <source>
        <dbReference type="ARBA" id="ARBA00019010"/>
    </source>
</evidence>
<evidence type="ECO:0000256" key="10">
    <source>
        <dbReference type="ARBA" id="ARBA00024908"/>
    </source>
</evidence>
<reference evidence="12 14" key="1">
    <citation type="journal article" date="2019" name="Nat. Med.">
        <title>A library of human gut bacterial isolates paired with longitudinal multiomics data enables mechanistic microbiome research.</title>
        <authorList>
            <person name="Poyet M."/>
            <person name="Groussin M."/>
            <person name="Gibbons S.M."/>
            <person name="Avila-Pacheco J."/>
            <person name="Jiang X."/>
            <person name="Kearney S.M."/>
            <person name="Perrotta A.R."/>
            <person name="Berdy B."/>
            <person name="Zhao S."/>
            <person name="Lieberman T.D."/>
            <person name="Swanson P.K."/>
            <person name="Smith M."/>
            <person name="Roesemann S."/>
            <person name="Alexander J.E."/>
            <person name="Rich S.A."/>
            <person name="Livny J."/>
            <person name="Vlamakis H."/>
            <person name="Clish C."/>
            <person name="Bullock K."/>
            <person name="Deik A."/>
            <person name="Scott J."/>
            <person name="Pierce K.A."/>
            <person name="Xavier R.J."/>
            <person name="Alm E.J."/>
        </authorList>
    </citation>
    <scope>NUCLEOTIDE SEQUENCE [LARGE SCALE GENOMIC DNA]</scope>
    <source>
        <strain evidence="12 14">BIOML-A2</strain>
    </source>
</reference>
<keyword evidence="4" id="KW-0963">Cytoplasm</keyword>
<evidence type="ECO:0000256" key="7">
    <source>
        <dbReference type="ARBA" id="ARBA00022741"/>
    </source>
</evidence>
<keyword evidence="5" id="KW-0819">tRNA processing</keyword>
<evidence type="ECO:0000256" key="9">
    <source>
        <dbReference type="ARBA" id="ARBA00022842"/>
    </source>
</evidence>
<dbReference type="AlphaFoldDB" id="A0A6N2SMP9"/>
<dbReference type="Proteomes" id="UP000429211">
    <property type="component" value="Unassembled WGS sequence"/>
</dbReference>
<evidence type="ECO:0000256" key="4">
    <source>
        <dbReference type="ARBA" id="ARBA00022490"/>
    </source>
</evidence>
<evidence type="ECO:0000256" key="5">
    <source>
        <dbReference type="ARBA" id="ARBA00022694"/>
    </source>
</evidence>
<dbReference type="OMA" id="VIVVEWG"/>
<dbReference type="GeneID" id="31606414"/>
<accession>A0A6N2SMP9</accession>